<gene>
    <name evidence="2" type="ORF">EIP91_007689</name>
</gene>
<evidence type="ECO:0000313" key="2">
    <source>
        <dbReference type="EMBL" id="TCD61949.1"/>
    </source>
</evidence>
<proteinExistence type="predicted"/>
<dbReference type="AlphaFoldDB" id="A0A4R0RC59"/>
<keyword evidence="1" id="KW-0812">Transmembrane</keyword>
<keyword evidence="3" id="KW-1185">Reference proteome</keyword>
<keyword evidence="1" id="KW-0472">Membrane</keyword>
<keyword evidence="1" id="KW-1133">Transmembrane helix</keyword>
<name>A0A4R0RC59_9APHY</name>
<sequence length="220" mass="25349">MMVARKPLKRTRGHANLNPFGGQVAPRQEPQQQVVVPGSLTGAWIILFLVLYFLIQFPVYFYRSYSVFTNEDVQSDVAPSRHAQDAPSRPSPFLLAAEQILEEVCECLLMMVILGTLVMLCIYLARAIFYELGRAAYALFRICCCIVTAIRESMVMVEVVEEEEKITWEEVRQRHNRQRASSVDSMICLHGGFNGTQLSCKPRGRRFERPQNYREEEHTW</sequence>
<feature type="transmembrane region" description="Helical" evidence="1">
    <location>
        <begin position="34"/>
        <end position="55"/>
    </location>
</feature>
<evidence type="ECO:0000256" key="1">
    <source>
        <dbReference type="SAM" id="Phobius"/>
    </source>
</evidence>
<feature type="transmembrane region" description="Helical" evidence="1">
    <location>
        <begin position="108"/>
        <end position="129"/>
    </location>
</feature>
<organism evidence="2 3">
    <name type="scientific">Steccherinum ochraceum</name>
    <dbReference type="NCBI Taxonomy" id="92696"/>
    <lineage>
        <taxon>Eukaryota</taxon>
        <taxon>Fungi</taxon>
        <taxon>Dikarya</taxon>
        <taxon>Basidiomycota</taxon>
        <taxon>Agaricomycotina</taxon>
        <taxon>Agaricomycetes</taxon>
        <taxon>Polyporales</taxon>
        <taxon>Steccherinaceae</taxon>
        <taxon>Steccherinum</taxon>
    </lineage>
</organism>
<protein>
    <submittedName>
        <fullName evidence="2">Uncharacterized protein</fullName>
    </submittedName>
</protein>
<dbReference type="EMBL" id="RWJN01000416">
    <property type="protein sequence ID" value="TCD61949.1"/>
    <property type="molecule type" value="Genomic_DNA"/>
</dbReference>
<evidence type="ECO:0000313" key="3">
    <source>
        <dbReference type="Proteomes" id="UP000292702"/>
    </source>
</evidence>
<dbReference type="Proteomes" id="UP000292702">
    <property type="component" value="Unassembled WGS sequence"/>
</dbReference>
<accession>A0A4R0RC59</accession>
<reference evidence="2 3" key="1">
    <citation type="submission" date="2018-11" db="EMBL/GenBank/DDBJ databases">
        <title>Genome assembly of Steccherinum ochraceum LE-BIN_3174, the white-rot fungus of the Steccherinaceae family (The Residual Polyporoid clade, Polyporales, Basidiomycota).</title>
        <authorList>
            <person name="Fedorova T.V."/>
            <person name="Glazunova O.A."/>
            <person name="Landesman E.O."/>
            <person name="Moiseenko K.V."/>
            <person name="Psurtseva N.V."/>
            <person name="Savinova O.S."/>
            <person name="Shakhova N.V."/>
            <person name="Tyazhelova T.V."/>
            <person name="Vasina D.V."/>
        </authorList>
    </citation>
    <scope>NUCLEOTIDE SEQUENCE [LARGE SCALE GENOMIC DNA]</scope>
    <source>
        <strain evidence="2 3">LE-BIN_3174</strain>
    </source>
</reference>
<comment type="caution">
    <text evidence="2">The sequence shown here is derived from an EMBL/GenBank/DDBJ whole genome shotgun (WGS) entry which is preliminary data.</text>
</comment>